<feature type="chain" id="PRO_5046658139" evidence="2">
    <location>
        <begin position="25"/>
        <end position="127"/>
    </location>
</feature>
<dbReference type="RefSeq" id="WP_344808039.1">
    <property type="nucleotide sequence ID" value="NZ_BAABBO010000014.1"/>
</dbReference>
<feature type="transmembrane region" description="Helical" evidence="1">
    <location>
        <begin position="34"/>
        <end position="52"/>
    </location>
</feature>
<proteinExistence type="predicted"/>
<protein>
    <submittedName>
        <fullName evidence="3">Uncharacterized protein</fullName>
    </submittedName>
</protein>
<dbReference type="EMBL" id="BAABBO010000014">
    <property type="protein sequence ID" value="GAA3971517.1"/>
    <property type="molecule type" value="Genomic_DNA"/>
</dbReference>
<keyword evidence="1" id="KW-1133">Transmembrane helix</keyword>
<keyword evidence="4" id="KW-1185">Reference proteome</keyword>
<comment type="caution">
    <text evidence="3">The sequence shown here is derived from an EMBL/GenBank/DDBJ whole genome shotgun (WGS) entry which is preliminary data.</text>
</comment>
<feature type="transmembrane region" description="Helical" evidence="1">
    <location>
        <begin position="95"/>
        <end position="115"/>
    </location>
</feature>
<organism evidence="3 4">
    <name type="scientific">Allohahella marinimesophila</name>
    <dbReference type="NCBI Taxonomy" id="1054972"/>
    <lineage>
        <taxon>Bacteria</taxon>
        <taxon>Pseudomonadati</taxon>
        <taxon>Pseudomonadota</taxon>
        <taxon>Gammaproteobacteria</taxon>
        <taxon>Oceanospirillales</taxon>
        <taxon>Hahellaceae</taxon>
        <taxon>Allohahella</taxon>
    </lineage>
</organism>
<accession>A0ABP7PVA2</accession>
<keyword evidence="1" id="KW-0472">Membrane</keyword>
<evidence type="ECO:0000313" key="3">
    <source>
        <dbReference type="EMBL" id="GAA3971517.1"/>
    </source>
</evidence>
<dbReference type="Proteomes" id="UP001501337">
    <property type="component" value="Unassembled WGS sequence"/>
</dbReference>
<reference evidence="4" key="1">
    <citation type="journal article" date="2019" name="Int. J. Syst. Evol. Microbiol.">
        <title>The Global Catalogue of Microorganisms (GCM) 10K type strain sequencing project: providing services to taxonomists for standard genome sequencing and annotation.</title>
        <authorList>
            <consortium name="The Broad Institute Genomics Platform"/>
            <consortium name="The Broad Institute Genome Sequencing Center for Infectious Disease"/>
            <person name="Wu L."/>
            <person name="Ma J."/>
        </authorList>
    </citation>
    <scope>NUCLEOTIDE SEQUENCE [LARGE SCALE GENOMIC DNA]</scope>
    <source>
        <strain evidence="4">JCM 17555</strain>
    </source>
</reference>
<evidence type="ECO:0000313" key="4">
    <source>
        <dbReference type="Proteomes" id="UP001501337"/>
    </source>
</evidence>
<evidence type="ECO:0000256" key="1">
    <source>
        <dbReference type="SAM" id="Phobius"/>
    </source>
</evidence>
<sequence length="127" mass="12943">MMLYLRFVQLAAVCLAAAMGQAGAEALAAAPLNAVLLLAALPLVLFALAMFGQLGKNADLAATLFGIIAAVVVLPSLIMPVLWSSEASGLADPMGMLAPLLVVQTFLIVSAAAMAHRASTKLVALAR</sequence>
<keyword evidence="1" id="KW-0812">Transmembrane</keyword>
<feature type="transmembrane region" description="Helical" evidence="1">
    <location>
        <begin position="64"/>
        <end position="83"/>
    </location>
</feature>
<evidence type="ECO:0000256" key="2">
    <source>
        <dbReference type="SAM" id="SignalP"/>
    </source>
</evidence>
<gene>
    <name evidence="3" type="ORF">GCM10022278_31150</name>
</gene>
<feature type="signal peptide" evidence="2">
    <location>
        <begin position="1"/>
        <end position="24"/>
    </location>
</feature>
<name>A0ABP7PVA2_9GAMM</name>
<keyword evidence="2" id="KW-0732">Signal</keyword>